<dbReference type="PANTHER" id="PTHR46885:SF1">
    <property type="entry name" value="PROTEIN ANKUB1"/>
    <property type="match status" value="1"/>
</dbReference>
<dbReference type="SUPFAM" id="SSF54236">
    <property type="entry name" value="Ubiquitin-like"/>
    <property type="match status" value="1"/>
</dbReference>
<dbReference type="Gene3D" id="1.25.40.20">
    <property type="entry name" value="Ankyrin repeat-containing domain"/>
    <property type="match status" value="1"/>
</dbReference>
<dbReference type="WBParaSite" id="maker-uti_cns_0002836-snap-gene-0.9-mRNA-1">
    <property type="protein sequence ID" value="maker-uti_cns_0002836-snap-gene-0.9-mRNA-1"/>
    <property type="gene ID" value="maker-uti_cns_0002836-snap-gene-0.9"/>
</dbReference>
<name>A0A1I8GR02_9PLAT</name>
<dbReference type="AlphaFoldDB" id="A0A1I8GR02"/>
<feature type="domain" description="Ubiquitin-like" evidence="2">
    <location>
        <begin position="47"/>
        <end position="133"/>
    </location>
</feature>
<evidence type="ECO:0000256" key="1">
    <source>
        <dbReference type="SAM" id="MobiDB-lite"/>
    </source>
</evidence>
<organism evidence="3 4">
    <name type="scientific">Macrostomum lignano</name>
    <dbReference type="NCBI Taxonomy" id="282301"/>
    <lineage>
        <taxon>Eukaryota</taxon>
        <taxon>Metazoa</taxon>
        <taxon>Spiralia</taxon>
        <taxon>Lophotrochozoa</taxon>
        <taxon>Platyhelminthes</taxon>
        <taxon>Rhabditophora</taxon>
        <taxon>Macrostomorpha</taxon>
        <taxon>Macrostomida</taxon>
        <taxon>Macrostomidae</taxon>
        <taxon>Macrostomum</taxon>
    </lineage>
</organism>
<feature type="compositionally biased region" description="Low complexity" evidence="1">
    <location>
        <begin position="536"/>
        <end position="549"/>
    </location>
</feature>
<dbReference type="PROSITE" id="PS50053">
    <property type="entry name" value="UBIQUITIN_2"/>
    <property type="match status" value="2"/>
</dbReference>
<dbReference type="InterPro" id="IPR042788">
    <property type="entry name" value="ANKUB1"/>
</dbReference>
<proteinExistence type="predicted"/>
<feature type="region of interest" description="Disordered" evidence="1">
    <location>
        <begin position="458"/>
        <end position="549"/>
    </location>
</feature>
<evidence type="ECO:0000259" key="2">
    <source>
        <dbReference type="PROSITE" id="PS50053"/>
    </source>
</evidence>
<dbReference type="SUPFAM" id="SSF48403">
    <property type="entry name" value="Ankyrin repeat"/>
    <property type="match status" value="1"/>
</dbReference>
<evidence type="ECO:0000313" key="3">
    <source>
        <dbReference type="Proteomes" id="UP000095280"/>
    </source>
</evidence>
<dbReference type="Gene3D" id="3.10.20.90">
    <property type="entry name" value="Phosphatidylinositol 3-kinase Catalytic Subunit, Chain A, domain 1"/>
    <property type="match status" value="1"/>
</dbReference>
<feature type="domain" description="Ubiquitin-like" evidence="2">
    <location>
        <begin position="160"/>
        <end position="207"/>
    </location>
</feature>
<feature type="compositionally biased region" description="Basic residues" evidence="1">
    <location>
        <begin position="458"/>
        <end position="467"/>
    </location>
</feature>
<protein>
    <submittedName>
        <fullName evidence="4">Doublecortin domain-containing protein</fullName>
    </submittedName>
</protein>
<dbReference type="InterPro" id="IPR036770">
    <property type="entry name" value="Ankyrin_rpt-contain_sf"/>
</dbReference>
<accession>A0A1I8GR02</accession>
<dbReference type="PANTHER" id="PTHR46885">
    <property type="entry name" value="PROTEIN ANKUB1"/>
    <property type="match status" value="1"/>
</dbReference>
<feature type="compositionally biased region" description="Low complexity" evidence="1">
    <location>
        <begin position="491"/>
        <end position="506"/>
    </location>
</feature>
<dbReference type="InterPro" id="IPR029071">
    <property type="entry name" value="Ubiquitin-like_domsf"/>
</dbReference>
<feature type="region of interest" description="Disordered" evidence="1">
    <location>
        <begin position="1"/>
        <end position="29"/>
    </location>
</feature>
<sequence length="652" mass="72664">MMKSRQSPMEPEADRGAYNSRPSTGAESAATLADSTCFNSVGERKKMRLFICHENGRNTMDVPEGKTVGAIKQIIKDRFKIRVDQVQLGDINFERNTLVLAYAGGELDDRWVLSDMGIKPGSTLRAYVKEETDPVLYLRLCYNEEMVPILDRLNLTGFPVSALRSMASRRSGLPVGIFRLATSQGVEMFDCHSLDEYSVKPGDTVRVETWDGWIDLLRLSALGFTSHLLEKISPTDEVLAKFQMKVALYMAAHFGQVELSTTLTRQHGVRADEAVGPHPLKQWCTAERHPDLKKTPIHEAVEMGQLSVLRGFVHHNVCSIMVRDGAGLQPLNLALRQKQKSCASFLLTKQWSRIGYGSGTVPLAIFARMKNWSEKAKDRVTVLYGQEKSSLKKKPIKGYPLVGQGVYVDGFSQQQLNSSNKPPANKQETEVTRAIDRYYSAMYRTDPEDHFKKVTKLMKTPKQKSKWAKMAGAGGNRGDQDAAAPMARIDSASTTPPQTQQQQQAPGGVKLPPLQQSSGSAVYIETGKQAAKKQPQKQLQQKSQATTSSLQLTKAKGNDGAIPLPLHSVEDTPRPFLHLRKGQTNEVQQVLDLYYRQRGVPAREYAIQCLSAAQSFKDKPWLHQVRLAMSFTETGVRKMTNKNSHNLFGTNQ</sequence>
<reference evidence="4" key="1">
    <citation type="submission" date="2016-11" db="UniProtKB">
        <authorList>
            <consortium name="WormBaseParasite"/>
        </authorList>
    </citation>
    <scope>IDENTIFICATION</scope>
</reference>
<dbReference type="Proteomes" id="UP000095280">
    <property type="component" value="Unplaced"/>
</dbReference>
<evidence type="ECO:0000313" key="4">
    <source>
        <dbReference type="WBParaSite" id="maker-uti_cns_0002836-snap-gene-0.9-mRNA-1"/>
    </source>
</evidence>
<keyword evidence="3" id="KW-1185">Reference proteome</keyword>
<dbReference type="InterPro" id="IPR000626">
    <property type="entry name" value="Ubiquitin-like_dom"/>
</dbReference>